<evidence type="ECO:0000259" key="9">
    <source>
        <dbReference type="Pfam" id="PF21338"/>
    </source>
</evidence>
<dbReference type="InterPro" id="IPR035447">
    <property type="entry name" value="DNA_topo_I_N_sf"/>
</dbReference>
<dbReference type="Pfam" id="PF01028">
    <property type="entry name" value="Topoisom_I"/>
    <property type="match status" value="1"/>
</dbReference>
<dbReference type="SUPFAM" id="SSF56349">
    <property type="entry name" value="DNA breaking-rejoining enzymes"/>
    <property type="match status" value="1"/>
</dbReference>
<dbReference type="PROSITE" id="PS52038">
    <property type="entry name" value="TOPO_IB_2"/>
    <property type="match status" value="1"/>
</dbReference>
<protein>
    <recommendedName>
        <fullName evidence="3">DNA topoisomerase</fullName>
        <ecNumber evidence="3">5.6.2.1</ecNumber>
    </recommendedName>
</protein>
<comment type="caution">
    <text evidence="10">The sequence shown here is derived from an EMBL/GenBank/DDBJ whole genome shotgun (WGS) entry which is preliminary data.</text>
</comment>
<evidence type="ECO:0000256" key="5">
    <source>
        <dbReference type="ARBA" id="ARBA00023125"/>
    </source>
</evidence>
<name>A0AAV1I369_9CHLO</name>
<dbReference type="Gene3D" id="1.10.132.120">
    <property type="match status" value="1"/>
</dbReference>
<dbReference type="Gene3D" id="3.30.66.10">
    <property type="entry name" value="DNA topoisomerase I domain"/>
    <property type="match status" value="1"/>
</dbReference>
<evidence type="ECO:0000256" key="1">
    <source>
        <dbReference type="ARBA" id="ARBA00000213"/>
    </source>
</evidence>
<evidence type="ECO:0000256" key="2">
    <source>
        <dbReference type="ARBA" id="ARBA00006645"/>
    </source>
</evidence>
<feature type="domain" description="DNA topoisomerase I catalytic core eukaryotic-type" evidence="8">
    <location>
        <begin position="63"/>
        <end position="269"/>
    </location>
</feature>
<evidence type="ECO:0000256" key="7">
    <source>
        <dbReference type="PROSITE-ProRule" id="PRU01382"/>
    </source>
</evidence>
<evidence type="ECO:0000313" key="11">
    <source>
        <dbReference type="Proteomes" id="UP001314263"/>
    </source>
</evidence>
<dbReference type="InterPro" id="IPR001631">
    <property type="entry name" value="TopoI"/>
</dbReference>
<dbReference type="GO" id="GO:0003677">
    <property type="term" value="F:DNA binding"/>
    <property type="evidence" value="ECO:0007669"/>
    <property type="project" value="UniProtKB-UniRule"/>
</dbReference>
<accession>A0AAV1I369</accession>
<proteinExistence type="inferred from homology"/>
<dbReference type="Gene3D" id="3.90.15.10">
    <property type="entry name" value="Topoisomerase I, Chain A, domain 3"/>
    <property type="match status" value="1"/>
</dbReference>
<comment type="catalytic activity">
    <reaction evidence="1 7">
        <text>ATP-independent breakage of single-stranded DNA, followed by passage and rejoining.</text>
        <dbReference type="EC" id="5.6.2.1"/>
    </reaction>
</comment>
<evidence type="ECO:0000313" key="10">
    <source>
        <dbReference type="EMBL" id="CAK0777583.1"/>
    </source>
</evidence>
<dbReference type="EC" id="5.6.2.1" evidence="3"/>
<keyword evidence="4 7" id="KW-0799">Topoisomerase</keyword>
<feature type="domain" description="DNA topoisomerase IB N-terminal" evidence="9">
    <location>
        <begin position="2"/>
        <end position="48"/>
    </location>
</feature>
<reference evidence="10 11" key="1">
    <citation type="submission" date="2023-10" db="EMBL/GenBank/DDBJ databases">
        <authorList>
            <person name="Maclean D."/>
            <person name="Macfadyen A."/>
        </authorList>
    </citation>
    <scope>NUCLEOTIDE SEQUENCE [LARGE SCALE GENOMIC DNA]</scope>
</reference>
<dbReference type="GO" id="GO:0006265">
    <property type="term" value="P:DNA topological change"/>
    <property type="evidence" value="ECO:0007669"/>
    <property type="project" value="UniProtKB-UniRule"/>
</dbReference>
<dbReference type="InterPro" id="IPR049331">
    <property type="entry name" value="Top1B_N_bact"/>
</dbReference>
<organism evidence="10 11">
    <name type="scientific">Coccomyxa viridis</name>
    <dbReference type="NCBI Taxonomy" id="1274662"/>
    <lineage>
        <taxon>Eukaryota</taxon>
        <taxon>Viridiplantae</taxon>
        <taxon>Chlorophyta</taxon>
        <taxon>core chlorophytes</taxon>
        <taxon>Trebouxiophyceae</taxon>
        <taxon>Trebouxiophyceae incertae sedis</taxon>
        <taxon>Coccomyxaceae</taxon>
        <taxon>Coccomyxa</taxon>
    </lineage>
</organism>
<dbReference type="EMBL" id="CAUYUE010000005">
    <property type="protein sequence ID" value="CAK0777583.1"/>
    <property type="molecule type" value="Genomic_DNA"/>
</dbReference>
<keyword evidence="5 7" id="KW-0238">DNA-binding</keyword>
<keyword evidence="11" id="KW-1185">Reference proteome</keyword>
<comment type="similarity">
    <text evidence="2 7">Belongs to the type IB topoisomerase family.</text>
</comment>
<dbReference type="SUPFAM" id="SSF55869">
    <property type="entry name" value="DNA topoisomerase I domain"/>
    <property type="match status" value="1"/>
</dbReference>
<evidence type="ECO:0000259" key="8">
    <source>
        <dbReference type="Pfam" id="PF01028"/>
    </source>
</evidence>
<dbReference type="InterPro" id="IPR013500">
    <property type="entry name" value="TopoI_cat_euk"/>
</dbReference>
<evidence type="ECO:0000256" key="3">
    <source>
        <dbReference type="ARBA" id="ARBA00012891"/>
    </source>
</evidence>
<feature type="active site" description="O-(3'-phospho-DNA)-tyrosine intermediate" evidence="7">
    <location>
        <position position="264"/>
    </location>
</feature>
<evidence type="ECO:0000256" key="6">
    <source>
        <dbReference type="ARBA" id="ARBA00023235"/>
    </source>
</evidence>
<dbReference type="PRINTS" id="PR00416">
    <property type="entry name" value="EUTPISMRASEI"/>
</dbReference>
<dbReference type="GO" id="GO:0003917">
    <property type="term" value="F:DNA topoisomerase type I (single strand cut, ATP-independent) activity"/>
    <property type="evidence" value="ECO:0007669"/>
    <property type="project" value="UniProtKB-UniRule"/>
</dbReference>
<sequence length="279" mass="31944">MRYSYSNGRPITDQDEIDRINRLRIPPGYHDVQVSPDPSSRIQAIGFDDRNRQQTMYHRDFVANQQRKKYEALTHFKPIFEAIKSDVAAALEKPRSSRELAIAAIINLMIDLNFRIGRDKYVRDNQSYGASTLCCKHLKVSGNEVLIAFHGKRNVLNEGRVLDRNLKRHLREVSKTCKPDKRLFQYTDDRGGLRAVTNEDVNSFLRKYGKGVSSKVIRTWQANQSFLDHLAAGSDLPAKQRVHKAVESAARDMHHTSAVFKKSYLHPDILAHAETSKDT</sequence>
<evidence type="ECO:0000256" key="4">
    <source>
        <dbReference type="ARBA" id="ARBA00023029"/>
    </source>
</evidence>
<dbReference type="Proteomes" id="UP001314263">
    <property type="component" value="Unassembled WGS sequence"/>
</dbReference>
<keyword evidence="6 7" id="KW-0413">Isomerase</keyword>
<gene>
    <name evidence="10" type="ORF">CVIRNUC_004506</name>
</gene>
<dbReference type="InterPro" id="IPR011010">
    <property type="entry name" value="DNA_brk_join_enz"/>
</dbReference>
<dbReference type="AlphaFoldDB" id="A0AAV1I369"/>
<dbReference type="Pfam" id="PF21338">
    <property type="entry name" value="Top1B_N_bact"/>
    <property type="match status" value="1"/>
</dbReference>
<dbReference type="InterPro" id="IPR014711">
    <property type="entry name" value="TopoI_cat_a-hlx-sub_euk"/>
</dbReference>